<dbReference type="PANTHER" id="PTHR46007">
    <property type="entry name" value="MEDIATOR OF RNA POLYMERASE II TRANSCRIPTION SUBUNIT 12"/>
    <property type="match status" value="1"/>
</dbReference>
<keyword evidence="2" id="KW-0812">Transmembrane</keyword>
<dbReference type="STRING" id="3088.A0A383VNH6"/>
<accession>A0A383VNH6</accession>
<feature type="domain" description="DNA-PKcs N-terminal" evidence="3">
    <location>
        <begin position="415"/>
        <end position="602"/>
    </location>
</feature>
<dbReference type="EMBL" id="FNXT01000701">
    <property type="protein sequence ID" value="SZX66450.1"/>
    <property type="molecule type" value="Genomic_DNA"/>
</dbReference>
<organism evidence="4 5">
    <name type="scientific">Tetradesmus obliquus</name>
    <name type="common">Green alga</name>
    <name type="synonym">Acutodesmus obliquus</name>
    <dbReference type="NCBI Taxonomy" id="3088"/>
    <lineage>
        <taxon>Eukaryota</taxon>
        <taxon>Viridiplantae</taxon>
        <taxon>Chlorophyta</taxon>
        <taxon>core chlorophytes</taxon>
        <taxon>Chlorophyceae</taxon>
        <taxon>CS clade</taxon>
        <taxon>Sphaeropleales</taxon>
        <taxon>Scenedesmaceae</taxon>
        <taxon>Tetradesmus</taxon>
    </lineage>
</organism>
<feature type="transmembrane region" description="Helical" evidence="2">
    <location>
        <begin position="12"/>
        <end position="35"/>
    </location>
</feature>
<name>A0A383VNH6_TETOB</name>
<feature type="compositionally biased region" description="Low complexity" evidence="1">
    <location>
        <begin position="356"/>
        <end position="373"/>
    </location>
</feature>
<evidence type="ECO:0000256" key="1">
    <source>
        <dbReference type="SAM" id="MobiDB-lite"/>
    </source>
</evidence>
<protein>
    <recommendedName>
        <fullName evidence="3">DNA-PKcs N-terminal domain-containing protein</fullName>
    </recommendedName>
</protein>
<evidence type="ECO:0000313" key="4">
    <source>
        <dbReference type="EMBL" id="SZX66450.1"/>
    </source>
</evidence>
<feature type="compositionally biased region" description="Low complexity" evidence="1">
    <location>
        <begin position="2491"/>
        <end position="2501"/>
    </location>
</feature>
<dbReference type="InterPro" id="IPR046804">
    <property type="entry name" value="DNA-PKcs_N"/>
</dbReference>
<evidence type="ECO:0000313" key="5">
    <source>
        <dbReference type="Proteomes" id="UP000256970"/>
    </source>
</evidence>
<keyword evidence="2" id="KW-1133">Transmembrane helix</keyword>
<keyword evidence="2" id="KW-0472">Membrane</keyword>
<dbReference type="Pfam" id="PF20500">
    <property type="entry name" value="DNA-PKcs_N"/>
    <property type="match status" value="1"/>
</dbReference>
<dbReference type="InterPro" id="IPR016024">
    <property type="entry name" value="ARM-type_fold"/>
</dbReference>
<dbReference type="PANTHER" id="PTHR46007:SF8">
    <property type="entry name" value="C2H2-TYPE DOMAIN-CONTAINING PROTEIN"/>
    <property type="match status" value="1"/>
</dbReference>
<gene>
    <name evidence="4" type="ORF">BQ4739_LOCUS6863</name>
</gene>
<dbReference type="GO" id="GO:0016592">
    <property type="term" value="C:mediator complex"/>
    <property type="evidence" value="ECO:0007669"/>
    <property type="project" value="TreeGrafter"/>
</dbReference>
<reference evidence="4 5" key="1">
    <citation type="submission" date="2016-10" db="EMBL/GenBank/DDBJ databases">
        <authorList>
            <person name="Cai Z."/>
        </authorList>
    </citation>
    <scope>NUCLEOTIDE SEQUENCE [LARGE SCALE GENOMIC DNA]</scope>
</reference>
<sequence>MNFSRGRGNSVWWWAETAVVAAGVAGLRVVLASLLPLVSRAPLVFGAESYQNAPVEREAVLLGALAAVAAQQAALQHSQAAAAAAVEAALQVAARLIGSYLYQWPTQRTKTHAALAQLLTAADAATGDAQAAAPAAAAAEPEGVPSVAAAAGGNGGMLLGGVIDSLLRELLAAILKQLTPQELEEGPIIITNSGEAATAATSPWSIYSSLWTALLASSSHTPTPAAAAAAAGGGSSDRQQALPLLPPHLAGALFDALMEACLSGLHPAAVYVLGSSWDLAAAAAAAAAAAGDSSAAAEQAAAAAAAAGPGQGDARKAAASQRLAAATQGLGFDGPTAAAAAGSRVQKRGREGEAAPPGVGSTSSSSSRVGGVSPVKPSLAAAGMGRHVMAAAADGDAGVGGGVQCDASVLRGLQDLTAFLSELLQQLGPQAFCRWAYPLALSVVAAATLNPGLHGLYTLAATTLELCSQAGLLETAGSVTKQASVAAAAAVPGDRALEQQQLTELFRNFLLQVVTSCELHSEPGQTAALELLLSKAALPLLPSNSRALPLCMALRLGVRHPEAAAVAVSALEAWEQQQPQQLQALLPLVVPLLNPYLQDISAAPAAEDAADGEGFEQATSAGDYEDDGGRKVDITSSSSSRLAGASSVVGAGLAAAEQARLYRSERRQAAASRKAKGAAKQGLVPLQPRILLWLGRQGGPAAAALATAAATAGIPGAAAGAGGGAAAAGLVWCDAPLVGIATPFPAEHSGGQVSLEVYLDSLLPQLVGLAEGDASRARRVAAYEGLHSISLWLVGNMAASSLQLASAGGSEQHAAAGRYAALTRRLWPALLRLAAGGDAVAWQLFGALLDQVVHWLASTSEQSPDGAASSALIEALLDAMCGSSSSSSSTAPSAAAAEAGGAAAAGAGTAAAAGAAGGRALVQLSALLYGTFLKQAVLATGRWQRASSGAVSRTGGQLLLRLLDRLGRLGAEARTGAAEGLAACAKALPCRLLLGMPEGASLLVEAHLVAAMKRLIGALAAAADDAPGVGGAAAAARRALAVVLQQWLPACLDRLLLPADGADGAEQQQQQGLEAYASSALGQFLDWLWPLTAAPAAAQRATAQQVHSILGRELLTAAAAAAADGGGGGAAAGLKEVDGQGASATWLSAVHCAGSTSQQQQVLRQLLQLHHPAPPSALLTALLCGKQAAAAAGRSAGLQGAVMAGAGQGMPAARDAAVVGWLRAVMAAADWCCWALDQGLLDVPELSWQVSRIAPAATTAVDGVAQLLLLLPDLIPNSSSTTTPSTTQGDPPATAAAGALDIFASGELLLASAGSAEVQQAVLASLELLQRLLGSGLAEQAQERALQMLQQQQRQLGLAVAVQAGGATGFGSGGIPVGDGGGAGSCSRLCLMGLMAPEKLGFPAAGVTARAKLEAGIQALLAAAATQQPALLQQLQGDLLSLLQLVVLPQLGPAAAAAGAIKEPQLSAVSRIIKGLILASNLLPGALLGPDMPSHPLLQLFSCNCCFAGLILAINLLPSAAAWPGGSLLAPGGQQLQQQLAQACLRLALALVGLAAGGGFAGNARGGGLRQPQQVEDAADGALQLALQLHLPHQQLLDLLLQPSPAGQRLYSTFARHFNTWLIFNAGALLPQLLDAVAAAAAAVDAASAADAAAAVPGAGLSNAAVTAQQLLLGALEGLTPAAGSRRRDIRAGSFLHSLCAGLPRLRPLLQPAAPLTSRTTLLKLLSALLALDASSTLNPATNPAFDFLLTAYKQLLSETGKQVQQRQLVSEALQLLGSVLIGLQQHLQQPAAVAAVKELQGVLSDIVDSWGVAVRAVKRHSPEGLAYWQQLLAMADALMAVAKAPAAAAATPATPPPANITQLQQQVPGPAIGSAAAAAAAGLAGQGAAAGPGCVLLQLLDVLLPELAKMGQELTPHTAGAAPGAQPHPFHEQLELRLAVAAAAAWRQQQQQQQQQQPAGRATPGLSGSGTSAGTLLAPPSALSPAAKRAKLGDGSSSSSHSAPSSDSPASLSTEDAAADIPHVVQQLLDFLWQQLFDQACGHTLAVRLSLLQHLLLPLLELAPRQQQRAAWYSSRLQQLRLLAEYGYVHAVAAPGDAYEEEWRLGSRWAAYRLLELLYEATADKQQLDAVVAVLPGKHGNLVKLATSDARELACAFPVNEALARSVRCAAYSTAAALLRSTQSKANLFAPAFKGSKHQSPGEMWSQLLDVPGLSNLRFEDFEGGAAAGIAGGWRGLAGGGGERRRRQRQAELQSLRMAGAARTAGRGAAGGAAASQLFSLSDDGVMSLASLGGPGDSLAATAAEASQLQAAVIAASQAASQQAPHTSSPTAAAAAAAAGDPSQQAGAASIWQDTLALAIQGSTNAADVAVLRQQLAGFGVLQLSPEEAVGLAGSLRPGLTVEDAYDAHPVMLPLVLLMERAMELPSDVPGDMPSWMSLLVQALEEPAAAAAAAATSGAARGSNSRLKPVHVFLLKAILHVEMRARDARQQQQQQQQQQQDTGGGAHFYSGAGSSPVDVYISTTRFAQFAEQLFPGLVAALLPAQAAAAAAAAGTSASAAAGGAGGSFHYVLRDLVMVVLMWPRLFERTPDGSALLHAGRILQPATALLRHLAAVGCERGRERAASRDNLRFVSELMNRWGSKVALTGEDIAQHLAEASRAAPAAAARGRSGSHSSSAAGRFVDRAASQQLEYGLELLGLAVGRGQTAALMTKGPAAGRLWTVLLRQLQAHKTMNATRAQKLGRTAALLLLGLVRVEQRQAAAVQLTAGGGPAVHGVVELQVSSQLVAAELSDCMKLLFNHGKYAPLIRFLQGASDALGNISSTAPGQSSGTAAGAAAGSVGAADAARKQAEQLLWGANRLSVTSWLVAALDQGEGQFRGVGLALLMERCASSPEAAAQLAEQLPRLVPSTFSYSSSASVQLAALQLAGQLLHCMPSPAAAAGFLLGQVPVFLQHKSVDCRRQLQHLLESVWRMLDSAVLSVAAQAAGAGPGEPSGQQPLPEDTQLLLRQRQQVEATLFVLASDRSAAVQAPAAAFWHDTAAVPPASGPAHTLLLPRSPVQRLTALLQQVSGLKVQLASVWEAAGREAGLGEAVARDAEGRWPCVAAGLLLQLPAELVDAWGRSLFGNDLADCEFTDYPVQTQAGTTITAGSDATAVFSSSISFDAISSCSLTDTLLHSARLARAGAGSHGLAAAVTTAGSMLGAPASVTLTLGQAAAGPARGMARRGQVSDTSGWLRMGVI</sequence>
<dbReference type="GO" id="GO:0045944">
    <property type="term" value="P:positive regulation of transcription by RNA polymerase II"/>
    <property type="evidence" value="ECO:0007669"/>
    <property type="project" value="TreeGrafter"/>
</dbReference>
<feature type="region of interest" description="Disordered" evidence="1">
    <location>
        <begin position="2487"/>
        <end position="2509"/>
    </location>
</feature>
<dbReference type="GO" id="GO:0003713">
    <property type="term" value="F:transcription coactivator activity"/>
    <property type="evidence" value="ECO:0007669"/>
    <property type="project" value="TreeGrafter"/>
</dbReference>
<evidence type="ECO:0000259" key="3">
    <source>
        <dbReference type="Pfam" id="PF20500"/>
    </source>
</evidence>
<dbReference type="Proteomes" id="UP000256970">
    <property type="component" value="Unassembled WGS sequence"/>
</dbReference>
<keyword evidence="5" id="KW-1185">Reference proteome</keyword>
<proteinExistence type="predicted"/>
<feature type="region of interest" description="Disordered" evidence="1">
    <location>
        <begin position="608"/>
        <end position="636"/>
    </location>
</feature>
<feature type="region of interest" description="Disordered" evidence="1">
    <location>
        <begin position="1948"/>
        <end position="2015"/>
    </location>
</feature>
<evidence type="ECO:0000256" key="2">
    <source>
        <dbReference type="SAM" id="Phobius"/>
    </source>
</evidence>
<dbReference type="InterPro" id="IPR051647">
    <property type="entry name" value="Mediator_comp_sub12"/>
</dbReference>
<feature type="compositionally biased region" description="Low complexity" evidence="1">
    <location>
        <begin position="1948"/>
        <end position="2014"/>
    </location>
</feature>
<dbReference type="SUPFAM" id="SSF48371">
    <property type="entry name" value="ARM repeat"/>
    <property type="match status" value="1"/>
</dbReference>
<feature type="region of interest" description="Disordered" evidence="1">
    <location>
        <begin position="340"/>
        <end position="373"/>
    </location>
</feature>